<feature type="compositionally biased region" description="Pro residues" evidence="2">
    <location>
        <begin position="557"/>
        <end position="570"/>
    </location>
</feature>
<feature type="coiled-coil region" evidence="1">
    <location>
        <begin position="167"/>
        <end position="194"/>
    </location>
</feature>
<sequence>MVNPGAFRGARKEFLMNEKANYSAAVVGGYAADAVAQIQRRYFKRFPIDLPHDEDPSPEILNTIDDDAADPEPEINEPDPQRLTIEEFAAAMQDIEDRKKLLNYRKGQIKHWLAYQHMKDSDLDPKDSGAYNPYHALMTRLTGKEVVRPRCKTGVNMWRKTHREHIEAELKRRLGDLKGKRDRLAAERDKIAREMFGRLDLEEQRSWKTMAVAEHDELMKEYRREVAKSHTPSRSPEDRQRCIQGLVRFIQPILDIVTDCTGWTATLMVGGPEPAEAGQLNIISIHAGTTSGDIKMNFGRAERERYKRYFVPIFGNFLQMCYSPEECRLRALTSLDGHLPLSTLELENEGVNLNSYDPSVPQPPVNGVPIPFGATESLSPDDSLTTTPPEVDTNCASEATARGYSARLSESSDPIPTHTQSSQHIISRMSSAPSPRAQQPALPASALSPPSPRAPEPIISPPSPRAPEPIPSPRTSPAPSPASSPILSPAPSPAPSPRIPTTAILDTTTDETRAPSPALSLNMLPATSAHREPDLVLQATVRSPTPAPDVSLFHEPSPSPERAPLLPAPPVTSIRSRNSPPESLSCTSTGSSANKDDPSTTTPNIDNAPGSSLPKGKKRDFNPSTDVSEATTNEDDRRKRRKTSTNADASSSITQASSAPNWFTSAYSMLRSIDLGPEWQELVRKWAVFEAQEGYKAVARLGHTHRPASVKDWIQRGRSPTWKPTIANVSEFGVEVTKWWTSLQPPWRISSKGKIIFSQVDGDWEPLRRPGVNGLLSIVGCLFHWGSALQKNGKVVRNSQWIAIVKDCSTMYDNLLL</sequence>
<dbReference type="OrthoDB" id="2683861at2759"/>
<keyword evidence="4" id="KW-1185">Reference proteome</keyword>
<evidence type="ECO:0000256" key="1">
    <source>
        <dbReference type="SAM" id="Coils"/>
    </source>
</evidence>
<keyword evidence="1" id="KW-0175">Coiled coil</keyword>
<gene>
    <name evidence="3" type="ORF">BDN70DRAFT_938959</name>
</gene>
<accession>A0A9P5YMP0</accession>
<feature type="region of interest" description="Disordered" evidence="2">
    <location>
        <begin position="53"/>
        <end position="78"/>
    </location>
</feature>
<evidence type="ECO:0000313" key="4">
    <source>
        <dbReference type="Proteomes" id="UP000807469"/>
    </source>
</evidence>
<evidence type="ECO:0000313" key="3">
    <source>
        <dbReference type="EMBL" id="KAF9471420.1"/>
    </source>
</evidence>
<dbReference type="Proteomes" id="UP000807469">
    <property type="component" value="Unassembled WGS sequence"/>
</dbReference>
<feature type="compositionally biased region" description="Pro residues" evidence="2">
    <location>
        <begin position="449"/>
        <end position="498"/>
    </location>
</feature>
<feature type="compositionally biased region" description="Acidic residues" evidence="2">
    <location>
        <begin position="64"/>
        <end position="77"/>
    </location>
</feature>
<feature type="compositionally biased region" description="Polar residues" evidence="2">
    <location>
        <begin position="622"/>
        <end position="631"/>
    </location>
</feature>
<reference evidence="3" key="1">
    <citation type="submission" date="2020-11" db="EMBL/GenBank/DDBJ databases">
        <authorList>
            <consortium name="DOE Joint Genome Institute"/>
            <person name="Ahrendt S."/>
            <person name="Riley R."/>
            <person name="Andreopoulos W."/>
            <person name="Labutti K."/>
            <person name="Pangilinan J."/>
            <person name="Ruiz-Duenas F.J."/>
            <person name="Barrasa J.M."/>
            <person name="Sanchez-Garcia M."/>
            <person name="Camarero S."/>
            <person name="Miyauchi S."/>
            <person name="Serrano A."/>
            <person name="Linde D."/>
            <person name="Babiker R."/>
            <person name="Drula E."/>
            <person name="Ayuso-Fernandez I."/>
            <person name="Pacheco R."/>
            <person name="Padilla G."/>
            <person name="Ferreira P."/>
            <person name="Barriuso J."/>
            <person name="Kellner H."/>
            <person name="Castanera R."/>
            <person name="Alfaro M."/>
            <person name="Ramirez L."/>
            <person name="Pisabarro A.G."/>
            <person name="Kuo A."/>
            <person name="Tritt A."/>
            <person name="Lipzen A."/>
            <person name="He G."/>
            <person name="Yan M."/>
            <person name="Ng V."/>
            <person name="Cullen D."/>
            <person name="Martin F."/>
            <person name="Rosso M.-N."/>
            <person name="Henrissat B."/>
            <person name="Hibbett D."/>
            <person name="Martinez A.T."/>
            <person name="Grigoriev I.V."/>
        </authorList>
    </citation>
    <scope>NUCLEOTIDE SEQUENCE</scope>
    <source>
        <strain evidence="3">CIRM-BRFM 674</strain>
    </source>
</reference>
<feature type="compositionally biased region" description="Low complexity" evidence="2">
    <location>
        <begin position="430"/>
        <end position="448"/>
    </location>
</feature>
<feature type="compositionally biased region" description="Polar residues" evidence="2">
    <location>
        <begin position="408"/>
        <end position="429"/>
    </location>
</feature>
<dbReference type="AlphaFoldDB" id="A0A9P5YMP0"/>
<protein>
    <submittedName>
        <fullName evidence="3">Uncharacterized protein</fullName>
    </submittedName>
</protein>
<dbReference type="EMBL" id="MU155689">
    <property type="protein sequence ID" value="KAF9471420.1"/>
    <property type="molecule type" value="Genomic_DNA"/>
</dbReference>
<evidence type="ECO:0000256" key="2">
    <source>
        <dbReference type="SAM" id="MobiDB-lite"/>
    </source>
</evidence>
<feature type="compositionally biased region" description="Polar residues" evidence="2">
    <location>
        <begin position="644"/>
        <end position="656"/>
    </location>
</feature>
<feature type="compositionally biased region" description="Polar residues" evidence="2">
    <location>
        <begin position="573"/>
        <end position="605"/>
    </location>
</feature>
<feature type="region of interest" description="Disordered" evidence="2">
    <location>
        <begin position="354"/>
        <end position="656"/>
    </location>
</feature>
<comment type="caution">
    <text evidence="3">The sequence shown here is derived from an EMBL/GenBank/DDBJ whole genome shotgun (WGS) entry which is preliminary data.</text>
</comment>
<organism evidence="3 4">
    <name type="scientific">Pholiota conissans</name>
    <dbReference type="NCBI Taxonomy" id="109636"/>
    <lineage>
        <taxon>Eukaryota</taxon>
        <taxon>Fungi</taxon>
        <taxon>Dikarya</taxon>
        <taxon>Basidiomycota</taxon>
        <taxon>Agaricomycotina</taxon>
        <taxon>Agaricomycetes</taxon>
        <taxon>Agaricomycetidae</taxon>
        <taxon>Agaricales</taxon>
        <taxon>Agaricineae</taxon>
        <taxon>Strophariaceae</taxon>
        <taxon>Pholiota</taxon>
    </lineage>
</organism>
<feature type="compositionally biased region" description="Polar residues" evidence="2">
    <location>
        <begin position="376"/>
        <end position="388"/>
    </location>
</feature>
<proteinExistence type="predicted"/>
<name>A0A9P5YMP0_9AGAR</name>